<dbReference type="PANTHER" id="PTHR30600">
    <property type="entry name" value="CYTOCHROME C PEROXIDASE-RELATED"/>
    <property type="match status" value="1"/>
</dbReference>
<feature type="chain" id="PRO_5016876002" evidence="4">
    <location>
        <begin position="22"/>
        <end position="175"/>
    </location>
</feature>
<dbReference type="GO" id="GO:0020037">
    <property type="term" value="F:heme binding"/>
    <property type="evidence" value="ECO:0007669"/>
    <property type="project" value="InterPro"/>
</dbReference>
<reference evidence="6 7" key="1">
    <citation type="submission" date="2018-04" db="EMBL/GenBank/DDBJ databases">
        <title>Adhaeribacter sp. HMF7616 genome sequencing and assembly.</title>
        <authorList>
            <person name="Kang H."/>
            <person name="Kang J."/>
            <person name="Cha I."/>
            <person name="Kim H."/>
            <person name="Joh K."/>
        </authorList>
    </citation>
    <scope>NUCLEOTIDE SEQUENCE [LARGE SCALE GENOMIC DNA]</scope>
    <source>
        <strain evidence="6 7">HMF7616</strain>
    </source>
</reference>
<dbReference type="InterPro" id="IPR004852">
    <property type="entry name" value="Di-haem_cyt_c_peroxidsae"/>
</dbReference>
<dbReference type="Proteomes" id="UP000253919">
    <property type="component" value="Unassembled WGS sequence"/>
</dbReference>
<dbReference type="PROSITE" id="PS51257">
    <property type="entry name" value="PROKAR_LIPOPROTEIN"/>
    <property type="match status" value="1"/>
</dbReference>
<keyword evidence="3 6" id="KW-0560">Oxidoreductase</keyword>
<comment type="subcellular location">
    <subcellularLocation>
        <location evidence="1">Cell envelope</location>
    </subcellularLocation>
</comment>
<evidence type="ECO:0000313" key="6">
    <source>
        <dbReference type="EMBL" id="RDC63943.1"/>
    </source>
</evidence>
<evidence type="ECO:0000313" key="7">
    <source>
        <dbReference type="Proteomes" id="UP000253919"/>
    </source>
</evidence>
<dbReference type="Gene3D" id="1.10.760.10">
    <property type="entry name" value="Cytochrome c-like domain"/>
    <property type="match status" value="1"/>
</dbReference>
<dbReference type="EC" id="1.11.1.5" evidence="6"/>
<dbReference type="GO" id="GO:0004130">
    <property type="term" value="F:cytochrome-c peroxidase activity"/>
    <property type="evidence" value="ECO:0007669"/>
    <property type="project" value="UniProtKB-EC"/>
</dbReference>
<organism evidence="6 7">
    <name type="scientific">Adhaeribacter pallidiroseus</name>
    <dbReference type="NCBI Taxonomy" id="2072847"/>
    <lineage>
        <taxon>Bacteria</taxon>
        <taxon>Pseudomonadati</taxon>
        <taxon>Bacteroidota</taxon>
        <taxon>Cytophagia</taxon>
        <taxon>Cytophagales</taxon>
        <taxon>Hymenobacteraceae</taxon>
        <taxon>Adhaeribacter</taxon>
    </lineage>
</organism>
<sequence>MKPLYSFALFCCLLAFSCSSTDDEDKQEEIPVPQPTPYTLSFSERFQPPTIPADNPLTEEGVLLGRRLFYEKKLSGDNTISCGSCHQQKLAFTDGKALSTGINGQSTNRSSMSLVNLAWNKTFNWAGEANSLEAQARIPIENPWKCTRTWTKPFVNSKTPERTQIFLKKPLAPVL</sequence>
<name>A0A369QG93_9BACT</name>
<evidence type="ECO:0000256" key="4">
    <source>
        <dbReference type="SAM" id="SignalP"/>
    </source>
</evidence>
<dbReference type="InterPro" id="IPR051395">
    <property type="entry name" value="Cytochrome_c_Peroxidase/MauG"/>
</dbReference>
<feature type="signal peptide" evidence="4">
    <location>
        <begin position="1"/>
        <end position="21"/>
    </location>
</feature>
<dbReference type="EMBL" id="QASA01000001">
    <property type="protein sequence ID" value="RDC63943.1"/>
    <property type="molecule type" value="Genomic_DNA"/>
</dbReference>
<gene>
    <name evidence="6" type="ORF">AHMF7616_02552</name>
</gene>
<keyword evidence="6" id="KW-0575">Peroxidase</keyword>
<dbReference type="GO" id="GO:0030313">
    <property type="term" value="C:cell envelope"/>
    <property type="evidence" value="ECO:0007669"/>
    <property type="project" value="UniProtKB-SubCell"/>
</dbReference>
<evidence type="ECO:0000256" key="3">
    <source>
        <dbReference type="ARBA" id="ARBA00023002"/>
    </source>
</evidence>
<accession>A0A369QG93</accession>
<dbReference type="AlphaFoldDB" id="A0A369QG93"/>
<proteinExistence type="predicted"/>
<dbReference type="GO" id="GO:0009055">
    <property type="term" value="F:electron transfer activity"/>
    <property type="evidence" value="ECO:0007669"/>
    <property type="project" value="InterPro"/>
</dbReference>
<evidence type="ECO:0000256" key="1">
    <source>
        <dbReference type="ARBA" id="ARBA00004196"/>
    </source>
</evidence>
<dbReference type="PANTHER" id="PTHR30600:SF10">
    <property type="entry name" value="BLL6722 PROTEIN"/>
    <property type="match status" value="1"/>
</dbReference>
<evidence type="ECO:0000256" key="2">
    <source>
        <dbReference type="ARBA" id="ARBA00022729"/>
    </source>
</evidence>
<feature type="domain" description="Di-haem cytochrome c peroxidase" evidence="5">
    <location>
        <begin position="60"/>
        <end position="151"/>
    </location>
</feature>
<dbReference type="SUPFAM" id="SSF46626">
    <property type="entry name" value="Cytochrome c"/>
    <property type="match status" value="1"/>
</dbReference>
<comment type="caution">
    <text evidence="6">The sequence shown here is derived from an EMBL/GenBank/DDBJ whole genome shotgun (WGS) entry which is preliminary data.</text>
</comment>
<evidence type="ECO:0000259" key="5">
    <source>
        <dbReference type="Pfam" id="PF03150"/>
    </source>
</evidence>
<dbReference type="Pfam" id="PF03150">
    <property type="entry name" value="CCP_MauG"/>
    <property type="match status" value="1"/>
</dbReference>
<dbReference type="InterPro" id="IPR036909">
    <property type="entry name" value="Cyt_c-like_dom_sf"/>
</dbReference>
<keyword evidence="7" id="KW-1185">Reference proteome</keyword>
<keyword evidence="2 4" id="KW-0732">Signal</keyword>
<protein>
    <submittedName>
        <fullName evidence="6">Cytochrome-c peroxidase</fullName>
        <ecNumber evidence="6">1.11.1.5</ecNumber>
    </submittedName>
</protein>